<evidence type="ECO:0000256" key="3">
    <source>
        <dbReference type="ARBA" id="ARBA00022490"/>
    </source>
</evidence>
<sequence>HQQQPNMPLCGGTGEARQPSPEEVELLVAMRPHVESRLGRSVEQFEPRLVATQVVAGTNYFAKVHIGSDSFVHIRVFKPLPHTNEPPALHGIQAEKSASDELAFFSSE</sequence>
<evidence type="ECO:0000313" key="9">
    <source>
        <dbReference type="EMBL" id="PAA55130.1"/>
    </source>
</evidence>
<evidence type="ECO:0000256" key="1">
    <source>
        <dbReference type="ARBA" id="ARBA00004496"/>
    </source>
</evidence>
<keyword evidence="3" id="KW-0963">Cytoplasm</keyword>
<dbReference type="OrthoDB" id="2429551at2759"/>
<evidence type="ECO:0000313" key="8">
    <source>
        <dbReference type="EMBL" id="PAA46629.1"/>
    </source>
</evidence>
<dbReference type="InterPro" id="IPR000010">
    <property type="entry name" value="Cystatin_dom"/>
</dbReference>
<dbReference type="STRING" id="282301.A0A267E0R7"/>
<feature type="non-terminal residue" evidence="9">
    <location>
        <position position="1"/>
    </location>
</feature>
<accession>A0A267E0R7</accession>
<dbReference type="InterPro" id="IPR046350">
    <property type="entry name" value="Cystatin_sf"/>
</dbReference>
<dbReference type="SUPFAM" id="SSF54403">
    <property type="entry name" value="Cystatin/monellin"/>
    <property type="match status" value="1"/>
</dbReference>
<dbReference type="FunFam" id="3.10.450.10:FF:000001">
    <property type="entry name" value="Cystatin-A"/>
    <property type="match status" value="1"/>
</dbReference>
<feature type="region of interest" description="Disordered" evidence="6">
    <location>
        <begin position="1"/>
        <end position="20"/>
    </location>
</feature>
<feature type="domain" description="Cystatin" evidence="7">
    <location>
        <begin position="49"/>
        <end position="96"/>
    </location>
</feature>
<evidence type="ECO:0000259" key="7">
    <source>
        <dbReference type="Pfam" id="PF00031"/>
    </source>
</evidence>
<comment type="caution">
    <text evidence="9">The sequence shown here is derived from an EMBL/GenBank/DDBJ whole genome shotgun (WGS) entry which is preliminary data.</text>
</comment>
<dbReference type="Gene3D" id="3.10.450.10">
    <property type="match status" value="1"/>
</dbReference>
<keyword evidence="5" id="KW-0789">Thiol protease inhibitor</keyword>
<evidence type="ECO:0000256" key="6">
    <source>
        <dbReference type="SAM" id="MobiDB-lite"/>
    </source>
</evidence>
<evidence type="ECO:0000256" key="4">
    <source>
        <dbReference type="ARBA" id="ARBA00022690"/>
    </source>
</evidence>
<gene>
    <name evidence="9" type="ORF">BOX15_Mlig014280g2</name>
    <name evidence="8" type="ORF">BOX15_Mlig034106g1</name>
</gene>
<keyword evidence="4" id="KW-0646">Protease inhibitor</keyword>
<dbReference type="Proteomes" id="UP000215902">
    <property type="component" value="Unassembled WGS sequence"/>
</dbReference>
<evidence type="ECO:0000313" key="10">
    <source>
        <dbReference type="Proteomes" id="UP000215902"/>
    </source>
</evidence>
<evidence type="ECO:0000256" key="5">
    <source>
        <dbReference type="ARBA" id="ARBA00022704"/>
    </source>
</evidence>
<evidence type="ECO:0000256" key="2">
    <source>
        <dbReference type="ARBA" id="ARBA00009403"/>
    </source>
</evidence>
<reference evidence="9 10" key="1">
    <citation type="submission" date="2017-06" db="EMBL/GenBank/DDBJ databases">
        <title>A platform for efficient transgenesis in Macrostomum lignano, a flatworm model organism for stem cell research.</title>
        <authorList>
            <person name="Berezikov E."/>
        </authorList>
    </citation>
    <scope>NUCLEOTIDE SEQUENCE [LARGE SCALE GENOMIC DNA]</scope>
    <source>
        <strain evidence="9">DV1</strain>
        <tissue evidence="9">Whole organism</tissue>
    </source>
</reference>
<dbReference type="PRINTS" id="PR00295">
    <property type="entry name" value="STEFINA"/>
</dbReference>
<dbReference type="GO" id="GO:0004869">
    <property type="term" value="F:cysteine-type endopeptidase inhibitor activity"/>
    <property type="evidence" value="ECO:0007669"/>
    <property type="project" value="UniProtKB-KW"/>
</dbReference>
<dbReference type="InterPro" id="IPR001713">
    <property type="entry name" value="Prot_inh_stefin"/>
</dbReference>
<name>A0A267E0R7_9PLAT</name>
<dbReference type="PANTHER" id="PTHR11414">
    <property type="entry name" value="CYSTATIN FAMILY MEMBER"/>
    <property type="match status" value="1"/>
</dbReference>
<comment type="subcellular location">
    <subcellularLocation>
        <location evidence="1">Cytoplasm</location>
    </subcellularLocation>
</comment>
<keyword evidence="10" id="KW-1185">Reference proteome</keyword>
<dbReference type="EMBL" id="NIVC01004766">
    <property type="protein sequence ID" value="PAA46629.1"/>
    <property type="molecule type" value="Genomic_DNA"/>
</dbReference>
<dbReference type="Pfam" id="PF00031">
    <property type="entry name" value="Cystatin"/>
    <property type="match status" value="1"/>
</dbReference>
<dbReference type="GO" id="GO:0005829">
    <property type="term" value="C:cytosol"/>
    <property type="evidence" value="ECO:0007669"/>
    <property type="project" value="TreeGrafter"/>
</dbReference>
<dbReference type="EMBL" id="NIVC01002805">
    <property type="protein sequence ID" value="PAA55130.1"/>
    <property type="molecule type" value="Genomic_DNA"/>
</dbReference>
<protein>
    <recommendedName>
        <fullName evidence="7">Cystatin domain-containing protein</fullName>
    </recommendedName>
</protein>
<comment type="similarity">
    <text evidence="2">Belongs to the cystatin family.</text>
</comment>
<dbReference type="PANTHER" id="PTHR11414:SF21">
    <property type="entry name" value="CYSTATIN 14A, TANDEM DUPLICATE 1-RELATED"/>
    <property type="match status" value="1"/>
</dbReference>
<dbReference type="AlphaFoldDB" id="A0A267E0R7"/>
<organism evidence="9 10">
    <name type="scientific">Macrostomum lignano</name>
    <dbReference type="NCBI Taxonomy" id="282301"/>
    <lineage>
        <taxon>Eukaryota</taxon>
        <taxon>Metazoa</taxon>
        <taxon>Spiralia</taxon>
        <taxon>Lophotrochozoa</taxon>
        <taxon>Platyhelminthes</taxon>
        <taxon>Rhabditophora</taxon>
        <taxon>Macrostomorpha</taxon>
        <taxon>Macrostomida</taxon>
        <taxon>Macrostomidae</taxon>
        <taxon>Macrostomum</taxon>
    </lineage>
</organism>
<proteinExistence type="inferred from homology"/>